<organism evidence="4 5">
    <name type="scientific">Xenophilus arseniciresistens</name>
    <dbReference type="NCBI Taxonomy" id="1283306"/>
    <lineage>
        <taxon>Bacteria</taxon>
        <taxon>Pseudomonadati</taxon>
        <taxon>Pseudomonadota</taxon>
        <taxon>Betaproteobacteria</taxon>
        <taxon>Burkholderiales</taxon>
        <taxon>Comamonadaceae</taxon>
        <taxon>Xenophilus</taxon>
    </lineage>
</organism>
<dbReference type="Proteomes" id="UP001212602">
    <property type="component" value="Unassembled WGS sequence"/>
</dbReference>
<comment type="caution">
    <text evidence="4">The sequence shown here is derived from an EMBL/GenBank/DDBJ whole genome shotgun (WGS) entry which is preliminary data.</text>
</comment>
<dbReference type="CDD" id="cd13621">
    <property type="entry name" value="PBP2_AA_binding_like_3"/>
    <property type="match status" value="1"/>
</dbReference>
<dbReference type="RefSeq" id="WP_271429883.1">
    <property type="nucleotide sequence ID" value="NZ_JAQIPB010000011.1"/>
</dbReference>
<feature type="chain" id="PRO_5042260551" evidence="2">
    <location>
        <begin position="31"/>
        <end position="287"/>
    </location>
</feature>
<protein>
    <submittedName>
        <fullName evidence="4">Transporter substrate-binding domain-containing protein</fullName>
    </submittedName>
</protein>
<proteinExistence type="predicted"/>
<evidence type="ECO:0000313" key="4">
    <source>
        <dbReference type="EMBL" id="MDA7418671.1"/>
    </source>
</evidence>
<evidence type="ECO:0000256" key="1">
    <source>
        <dbReference type="ARBA" id="ARBA00022729"/>
    </source>
</evidence>
<keyword evidence="5" id="KW-1185">Reference proteome</keyword>
<keyword evidence="1 2" id="KW-0732">Signal</keyword>
<evidence type="ECO:0000313" key="5">
    <source>
        <dbReference type="Proteomes" id="UP001212602"/>
    </source>
</evidence>
<sequence length="287" mass="30917">MQRRQIFNHVAAAGVVAATTTAAITTPAQAQGTAGAASGSTLDKVQKSGVLRVAVIPGQEPYFHKDLASGQWSGACLEMAGDIAGILRAKVEPVESSWGNQILDLQSGKVDLAFAVSPTPQRALVIDFSSPLLVHSYTVIARKGFAKVDTWEQINKKEVKIAVDIGSTHETIARRYCPKATIVGFKTRDEAIMAVATGRADCNVSLAVIAISTMKKNPNVGTLNIPKPTLTMPTNLGIRIESDPRWKNFLSVWADNNRFSGQTREWMSKGFAALSIKPEDIPAEIQF</sequence>
<dbReference type="InterPro" id="IPR001638">
    <property type="entry name" value="Solute-binding_3/MltF_N"/>
</dbReference>
<evidence type="ECO:0000256" key="2">
    <source>
        <dbReference type="SAM" id="SignalP"/>
    </source>
</evidence>
<dbReference type="Gene3D" id="3.40.190.10">
    <property type="entry name" value="Periplasmic binding protein-like II"/>
    <property type="match status" value="2"/>
</dbReference>
<reference evidence="4" key="1">
    <citation type="submission" date="2023-01" db="EMBL/GenBank/DDBJ databases">
        <title>Xenophilus mangrovi sp. nov., isolated from soil of Mangrove nature reserve.</title>
        <authorList>
            <person name="Xu S."/>
            <person name="Liu Z."/>
            <person name="Xu Y."/>
        </authorList>
    </citation>
    <scope>NUCLEOTIDE SEQUENCE</scope>
    <source>
        <strain evidence="4">YW8</strain>
    </source>
</reference>
<name>A0AAE3T245_9BURK</name>
<feature type="domain" description="Solute-binding protein family 3/N-terminal" evidence="3">
    <location>
        <begin position="50"/>
        <end position="270"/>
    </location>
</feature>
<dbReference type="AlphaFoldDB" id="A0AAE3T245"/>
<gene>
    <name evidence="4" type="ORF">PGB34_20050</name>
</gene>
<dbReference type="PANTHER" id="PTHR35936">
    <property type="entry name" value="MEMBRANE-BOUND LYTIC MUREIN TRANSGLYCOSYLASE F"/>
    <property type="match status" value="1"/>
</dbReference>
<dbReference type="Pfam" id="PF00497">
    <property type="entry name" value="SBP_bac_3"/>
    <property type="match status" value="1"/>
</dbReference>
<feature type="signal peptide" evidence="2">
    <location>
        <begin position="1"/>
        <end position="30"/>
    </location>
</feature>
<dbReference type="PANTHER" id="PTHR35936:SF17">
    <property type="entry name" value="ARGININE-BINDING EXTRACELLULAR PROTEIN ARTP"/>
    <property type="match status" value="1"/>
</dbReference>
<accession>A0AAE3T245</accession>
<dbReference type="SMART" id="SM00062">
    <property type="entry name" value="PBPb"/>
    <property type="match status" value="1"/>
</dbReference>
<evidence type="ECO:0000259" key="3">
    <source>
        <dbReference type="SMART" id="SM00062"/>
    </source>
</evidence>
<dbReference type="SUPFAM" id="SSF53850">
    <property type="entry name" value="Periplasmic binding protein-like II"/>
    <property type="match status" value="1"/>
</dbReference>
<dbReference type="EMBL" id="JAQIPB010000011">
    <property type="protein sequence ID" value="MDA7418671.1"/>
    <property type="molecule type" value="Genomic_DNA"/>
</dbReference>